<evidence type="ECO:0000256" key="1">
    <source>
        <dbReference type="ARBA" id="ARBA00022679"/>
    </source>
</evidence>
<dbReference type="InterPro" id="IPR029055">
    <property type="entry name" value="Ntn_hydrolases_N"/>
</dbReference>
<dbReference type="EC" id="3.4.19.13" evidence="5"/>
<dbReference type="GO" id="GO:0006751">
    <property type="term" value="P:glutathione catabolic process"/>
    <property type="evidence" value="ECO:0007669"/>
    <property type="project" value="InterPro"/>
</dbReference>
<accession>A0A3B0RT49</accession>
<dbReference type="SUPFAM" id="SSF56235">
    <property type="entry name" value="N-terminal nucleophile aminohydrolases (Ntn hydrolases)"/>
    <property type="match status" value="1"/>
</dbReference>
<name>A0A3B0RT49_9ZZZZ</name>
<keyword evidence="4 5" id="KW-0012">Acyltransferase</keyword>
<dbReference type="NCBIfam" id="TIGR00066">
    <property type="entry name" value="g_glut_trans"/>
    <property type="match status" value="1"/>
</dbReference>
<dbReference type="GO" id="GO:0036374">
    <property type="term" value="F:glutathione hydrolase activity"/>
    <property type="evidence" value="ECO:0007669"/>
    <property type="project" value="UniProtKB-EC"/>
</dbReference>
<reference evidence="5" key="1">
    <citation type="submission" date="2018-06" db="EMBL/GenBank/DDBJ databases">
        <authorList>
            <person name="Zhirakovskaya E."/>
        </authorList>
    </citation>
    <scope>NUCLEOTIDE SEQUENCE</scope>
</reference>
<gene>
    <name evidence="5" type="ORF">MNBD_ALPHA04-1204</name>
</gene>
<dbReference type="EC" id="2.3.2.2" evidence="5"/>
<evidence type="ECO:0000256" key="2">
    <source>
        <dbReference type="ARBA" id="ARBA00022801"/>
    </source>
</evidence>
<dbReference type="PANTHER" id="PTHR43199">
    <property type="entry name" value="GLUTATHIONE HYDROLASE"/>
    <property type="match status" value="1"/>
</dbReference>
<sequence length="573" mass="61402">MKKLLGIFTLFLLLPVSVPALAEHHETKNPGTAASAHPEATKAGFEILQAGGSATDAAMAMMLALTVVEPQSSGIGGGGFFLHHDAKSGWMQTIDGREMAPSAAGSTRFLDSNGEPLGHRATVPGGISVGVPGNMRLMEMAHKKWGKLPWEKLFEPAITLAENGYRVSVAQYDWMKRLGPLWKDFPEIARLYWKDGAPIPRGTMIKNPELADLLRDLQKNGADAFYSGKTAEAIKNAVAKAPQNPALITDDDLSNYRAILRRPVCASYRVYKICGMGPPSSGATTVLQILGMIERFDMGELYKKEPVRAWHVIGEAMRLAYADREKYLGDQDFVAVPVAGLIDRGYLAKRSRMIALQAARPQLPGIEQYPAGSPPGAQVRTAALSSEVSGTTHFTAVDRDGNIANMTSTVEGPFGSQLIARGMVLNNELTDFTFAPEKNGAPVANRVQPGKRPLSSMSPTIVYDADGQPILALGSAGGKRIIMHVTKTLIGVLDYGLPLGDAMAMPNIFFGGSGLLVENHTVLIDQKEALARLGHLVVTTNLPSKLAGAQKTENGWVGAVDPRSFGEAVSELP</sequence>
<dbReference type="AlphaFoldDB" id="A0A3B0RT49"/>
<organism evidence="5">
    <name type="scientific">hydrothermal vent metagenome</name>
    <dbReference type="NCBI Taxonomy" id="652676"/>
    <lineage>
        <taxon>unclassified sequences</taxon>
        <taxon>metagenomes</taxon>
        <taxon>ecological metagenomes</taxon>
    </lineage>
</organism>
<protein>
    <submittedName>
        <fullName evidence="5">Gamma-glutamyltranspeptidase @ Glutathione hydrolase</fullName>
        <ecNumber evidence="5">2.3.2.2</ecNumber>
        <ecNumber evidence="5">3.4.19.13</ecNumber>
    </submittedName>
</protein>
<keyword evidence="3" id="KW-0865">Zymogen</keyword>
<keyword evidence="2 5" id="KW-0378">Hydrolase</keyword>
<dbReference type="EMBL" id="UOEF01000236">
    <property type="protein sequence ID" value="VAV96650.1"/>
    <property type="molecule type" value="Genomic_DNA"/>
</dbReference>
<dbReference type="Gene3D" id="1.10.246.130">
    <property type="match status" value="1"/>
</dbReference>
<dbReference type="InterPro" id="IPR000101">
    <property type="entry name" value="GGT_peptidase"/>
</dbReference>
<dbReference type="PRINTS" id="PR01210">
    <property type="entry name" value="GGTRANSPTASE"/>
</dbReference>
<dbReference type="Pfam" id="PF01019">
    <property type="entry name" value="G_glu_transpept"/>
    <property type="match status" value="1"/>
</dbReference>
<keyword evidence="1 5" id="KW-0808">Transferase</keyword>
<dbReference type="InterPro" id="IPR043137">
    <property type="entry name" value="GGT_ssub_C"/>
</dbReference>
<dbReference type="GO" id="GO:0103068">
    <property type="term" value="F:leukotriene C4 gamma-glutamyl transferase activity"/>
    <property type="evidence" value="ECO:0007669"/>
    <property type="project" value="UniProtKB-EC"/>
</dbReference>
<proteinExistence type="predicted"/>
<dbReference type="PANTHER" id="PTHR43199:SF1">
    <property type="entry name" value="GLUTATHIONE HYDROLASE PROENZYME"/>
    <property type="match status" value="1"/>
</dbReference>
<evidence type="ECO:0000313" key="5">
    <source>
        <dbReference type="EMBL" id="VAV96650.1"/>
    </source>
</evidence>
<evidence type="ECO:0000256" key="3">
    <source>
        <dbReference type="ARBA" id="ARBA00023145"/>
    </source>
</evidence>
<evidence type="ECO:0000256" key="4">
    <source>
        <dbReference type="ARBA" id="ARBA00023315"/>
    </source>
</evidence>
<dbReference type="Gene3D" id="3.60.20.40">
    <property type="match status" value="1"/>
</dbReference>
<dbReference type="InterPro" id="IPR051792">
    <property type="entry name" value="GGT_bact"/>
</dbReference>
<dbReference type="InterPro" id="IPR043138">
    <property type="entry name" value="GGT_lsub"/>
</dbReference>